<evidence type="ECO:0000259" key="7">
    <source>
        <dbReference type="SMART" id="SM01005"/>
    </source>
</evidence>
<dbReference type="Gene3D" id="3.20.20.10">
    <property type="entry name" value="Alanine racemase"/>
    <property type="match status" value="1"/>
</dbReference>
<comment type="catalytic activity">
    <reaction evidence="4">
        <text>L-alanine = D-alanine</text>
        <dbReference type="Rhea" id="RHEA:20249"/>
        <dbReference type="ChEBI" id="CHEBI:57416"/>
        <dbReference type="ChEBI" id="CHEBI:57972"/>
        <dbReference type="EC" id="5.1.1.1"/>
    </reaction>
</comment>
<evidence type="ECO:0000313" key="8">
    <source>
        <dbReference type="EMBL" id="STD09101.1"/>
    </source>
</evidence>
<proteinExistence type="inferred from homology"/>
<evidence type="ECO:0000256" key="3">
    <source>
        <dbReference type="ARBA" id="ARBA00023235"/>
    </source>
</evidence>
<sequence length="407" mass="43071">MNTSTEHALSFSLSDVVEEGQSGPSWAVVRLDRLASNLRAIRSHVGSGRGVLLPVKADAYGHGAVAVSRFVQERKLVDWLGVATVAEGLELRKAGVELPILKMSPALHCELEVGLRAGVVLSVQSAAEADAVQAAVAALRQAGQQPYWDGPVLVQLKIDTGMRRVGVEFTHAGLLAAHVAARCPDLRVQGVFTHFAVADDPDPGCVAFTEEQIVRFGEAVPQVAEALGYFPELVHAANSGGVLAYPQSWGSMVRPGILAYGYYPDARTVRSVQVEPVLQWRAPISVVKTVAAGETVSYGRTWTTPRETVIATVPVGYADGYRRGLSNVARACVAGRSVPVVGRVCMDQLLLDLGQGAVESMGTEVVLLGGAGDGCFGADDMAQALGTISYEVLTGIGRRVQRTYVGE</sequence>
<keyword evidence="3 4" id="KW-0413">Isomerase</keyword>
<dbReference type="InterPro" id="IPR020622">
    <property type="entry name" value="Ala_racemase_pyridoxalP-BS"/>
</dbReference>
<comment type="cofactor">
    <cofactor evidence="1 4 5">
        <name>pyridoxal 5'-phosphate</name>
        <dbReference type="ChEBI" id="CHEBI:597326"/>
    </cofactor>
</comment>
<dbReference type="PANTHER" id="PTHR30511:SF0">
    <property type="entry name" value="ALANINE RACEMASE, CATABOLIC-RELATED"/>
    <property type="match status" value="1"/>
</dbReference>
<dbReference type="GO" id="GO:0030170">
    <property type="term" value="F:pyridoxal phosphate binding"/>
    <property type="evidence" value="ECO:0007669"/>
    <property type="project" value="UniProtKB-UniRule"/>
</dbReference>
<feature type="binding site" evidence="4 6">
    <location>
        <position position="346"/>
    </location>
    <ligand>
        <name>substrate</name>
    </ligand>
</feature>
<dbReference type="Gene3D" id="2.40.37.10">
    <property type="entry name" value="Lyase, Ornithine Decarboxylase, Chain A, domain 1"/>
    <property type="match status" value="1"/>
</dbReference>
<protein>
    <recommendedName>
        <fullName evidence="4">Alanine racemase</fullName>
        <ecNumber evidence="4">5.1.1.1</ecNumber>
    </recommendedName>
</protein>
<dbReference type="PANTHER" id="PTHR30511">
    <property type="entry name" value="ALANINE RACEMASE"/>
    <property type="match status" value="1"/>
</dbReference>
<feature type="modified residue" description="N6-(pyridoxal phosphate)lysine" evidence="4 5">
    <location>
        <position position="56"/>
    </location>
</feature>
<organism evidence="8 9">
    <name type="scientific">Dermatophilus congolensis</name>
    <dbReference type="NCBI Taxonomy" id="1863"/>
    <lineage>
        <taxon>Bacteria</taxon>
        <taxon>Bacillati</taxon>
        <taxon>Actinomycetota</taxon>
        <taxon>Actinomycetes</taxon>
        <taxon>Micrococcales</taxon>
        <taxon>Dermatophilaceae</taxon>
        <taxon>Dermatophilus</taxon>
    </lineage>
</organism>
<keyword evidence="2 4" id="KW-0663">Pyridoxal phosphate</keyword>
<dbReference type="RefSeq" id="WP_220181594.1">
    <property type="nucleotide sequence ID" value="NZ_UFYA01000001.1"/>
</dbReference>
<comment type="caution">
    <text evidence="8">The sequence shown here is derived from an EMBL/GenBank/DDBJ whole genome shotgun (WGS) entry which is preliminary data.</text>
</comment>
<dbReference type="PRINTS" id="PR00992">
    <property type="entry name" value="ALARACEMASE"/>
</dbReference>
<dbReference type="InterPro" id="IPR011079">
    <property type="entry name" value="Ala_racemase_C"/>
</dbReference>
<dbReference type="Pfam" id="PF01168">
    <property type="entry name" value="Ala_racemase_N"/>
    <property type="match status" value="1"/>
</dbReference>
<feature type="binding site" evidence="4 6">
    <location>
        <position position="164"/>
    </location>
    <ligand>
        <name>substrate</name>
    </ligand>
</feature>
<dbReference type="SUPFAM" id="SSF50621">
    <property type="entry name" value="Alanine racemase C-terminal domain-like"/>
    <property type="match status" value="1"/>
</dbReference>
<evidence type="ECO:0000256" key="2">
    <source>
        <dbReference type="ARBA" id="ARBA00022898"/>
    </source>
</evidence>
<comment type="pathway">
    <text evidence="4">Amino-acid biosynthesis; D-alanine biosynthesis; D-alanine from L-alanine: step 1/1.</text>
</comment>
<dbReference type="GO" id="GO:0005829">
    <property type="term" value="C:cytosol"/>
    <property type="evidence" value="ECO:0007669"/>
    <property type="project" value="TreeGrafter"/>
</dbReference>
<evidence type="ECO:0000256" key="6">
    <source>
        <dbReference type="PIRSR" id="PIRSR600821-52"/>
    </source>
</evidence>
<dbReference type="HAMAP" id="MF_01201">
    <property type="entry name" value="Ala_racemase"/>
    <property type="match status" value="1"/>
</dbReference>
<accession>A0AA46H0G5</accession>
<name>A0AA46H0G5_9MICO</name>
<dbReference type="PROSITE" id="PS00395">
    <property type="entry name" value="ALANINE_RACEMASE"/>
    <property type="match status" value="1"/>
</dbReference>
<feature type="active site" description="Proton acceptor; specific for L-alanine" evidence="4">
    <location>
        <position position="298"/>
    </location>
</feature>
<evidence type="ECO:0000256" key="1">
    <source>
        <dbReference type="ARBA" id="ARBA00001933"/>
    </source>
</evidence>
<dbReference type="NCBIfam" id="TIGR00492">
    <property type="entry name" value="alr"/>
    <property type="match status" value="1"/>
</dbReference>
<feature type="domain" description="Alanine racemase C-terminal" evidence="7">
    <location>
        <begin position="277"/>
        <end position="405"/>
    </location>
</feature>
<dbReference type="Proteomes" id="UP000254118">
    <property type="component" value="Unassembled WGS sequence"/>
</dbReference>
<dbReference type="AlphaFoldDB" id="A0AA46H0G5"/>
<dbReference type="InterPro" id="IPR009006">
    <property type="entry name" value="Ala_racemase/Decarboxylase_C"/>
</dbReference>
<dbReference type="InterPro" id="IPR001608">
    <property type="entry name" value="Ala_racemase_N"/>
</dbReference>
<reference evidence="8 9" key="1">
    <citation type="submission" date="2018-06" db="EMBL/GenBank/DDBJ databases">
        <authorList>
            <consortium name="Pathogen Informatics"/>
            <person name="Doyle S."/>
        </authorList>
    </citation>
    <scope>NUCLEOTIDE SEQUENCE [LARGE SCALE GENOMIC DNA]</scope>
    <source>
        <strain evidence="8 9">NCTC7915</strain>
    </source>
</reference>
<dbReference type="SMART" id="SM01005">
    <property type="entry name" value="Ala_racemase_C"/>
    <property type="match status" value="1"/>
</dbReference>
<dbReference type="EC" id="5.1.1.1" evidence="4"/>
<dbReference type="GO" id="GO:0030632">
    <property type="term" value="P:D-alanine biosynthetic process"/>
    <property type="evidence" value="ECO:0007669"/>
    <property type="project" value="UniProtKB-UniRule"/>
</dbReference>
<comment type="function">
    <text evidence="4">Catalyzes the interconversion of L-alanine and D-alanine. May also act on other amino acids.</text>
</comment>
<dbReference type="EMBL" id="UFYA01000001">
    <property type="protein sequence ID" value="STD09101.1"/>
    <property type="molecule type" value="Genomic_DNA"/>
</dbReference>
<evidence type="ECO:0000256" key="4">
    <source>
        <dbReference type="HAMAP-Rule" id="MF_01201"/>
    </source>
</evidence>
<comment type="similarity">
    <text evidence="4">Belongs to the alanine racemase family.</text>
</comment>
<evidence type="ECO:0000313" key="9">
    <source>
        <dbReference type="Proteomes" id="UP000254118"/>
    </source>
</evidence>
<dbReference type="Pfam" id="PF00842">
    <property type="entry name" value="Ala_racemase_C"/>
    <property type="match status" value="1"/>
</dbReference>
<dbReference type="SUPFAM" id="SSF51419">
    <property type="entry name" value="PLP-binding barrel"/>
    <property type="match status" value="1"/>
</dbReference>
<dbReference type="GO" id="GO:0008784">
    <property type="term" value="F:alanine racemase activity"/>
    <property type="evidence" value="ECO:0007669"/>
    <property type="project" value="UniProtKB-UniRule"/>
</dbReference>
<dbReference type="InterPro" id="IPR029066">
    <property type="entry name" value="PLP-binding_barrel"/>
</dbReference>
<evidence type="ECO:0000256" key="5">
    <source>
        <dbReference type="PIRSR" id="PIRSR600821-50"/>
    </source>
</evidence>
<dbReference type="CDD" id="cd00430">
    <property type="entry name" value="PLPDE_III_AR"/>
    <property type="match status" value="1"/>
</dbReference>
<gene>
    <name evidence="8" type="primary">alr</name>
    <name evidence="8" type="ORF">NCTC7915_01135</name>
</gene>
<feature type="active site" description="Proton acceptor; specific for D-alanine" evidence="4">
    <location>
        <position position="56"/>
    </location>
</feature>
<dbReference type="InterPro" id="IPR000821">
    <property type="entry name" value="Ala_racemase"/>
</dbReference>
<dbReference type="FunFam" id="3.20.20.10:FF:000002">
    <property type="entry name" value="Alanine racemase"/>
    <property type="match status" value="1"/>
</dbReference>